<comment type="caution">
    <text evidence="2">The sequence shown here is derived from an EMBL/GenBank/DDBJ whole genome shotgun (WGS) entry which is preliminary data.</text>
</comment>
<evidence type="ECO:0008006" key="4">
    <source>
        <dbReference type="Google" id="ProtNLM"/>
    </source>
</evidence>
<dbReference type="EMBL" id="JAVRRA010016475">
    <property type="protein sequence ID" value="KAK5201836.1"/>
    <property type="molecule type" value="Genomic_DNA"/>
</dbReference>
<proteinExistence type="predicted"/>
<reference evidence="2 3" key="1">
    <citation type="submission" date="2023-08" db="EMBL/GenBank/DDBJ databases">
        <title>Black Yeasts Isolated from many extreme environments.</title>
        <authorList>
            <person name="Coleine C."/>
            <person name="Stajich J.E."/>
            <person name="Selbmann L."/>
        </authorList>
    </citation>
    <scope>NUCLEOTIDE SEQUENCE [LARGE SCALE GENOMIC DNA]</scope>
    <source>
        <strain evidence="2 3">CCFEE 536</strain>
    </source>
</reference>
<feature type="region of interest" description="Disordered" evidence="1">
    <location>
        <begin position="44"/>
        <end position="74"/>
    </location>
</feature>
<dbReference type="PROSITE" id="PS51257">
    <property type="entry name" value="PROKAR_LIPOPROTEIN"/>
    <property type="match status" value="1"/>
</dbReference>
<dbReference type="Proteomes" id="UP001357485">
    <property type="component" value="Unassembled WGS sequence"/>
</dbReference>
<name>A0ABR0LQE6_9PEZI</name>
<evidence type="ECO:0000256" key="1">
    <source>
        <dbReference type="SAM" id="MobiDB-lite"/>
    </source>
</evidence>
<evidence type="ECO:0000313" key="2">
    <source>
        <dbReference type="EMBL" id="KAK5201836.1"/>
    </source>
</evidence>
<gene>
    <name evidence="2" type="ORF">LTR16_001289</name>
</gene>
<keyword evidence="3" id="KW-1185">Reference proteome</keyword>
<sequence>MCTFDRLTTSLLHVCGLMQHFGGSASSCLQHRYIALAPGLPTVQTAKRPGAPEHGASTRRPWASESPEESAYLA</sequence>
<evidence type="ECO:0000313" key="3">
    <source>
        <dbReference type="Proteomes" id="UP001357485"/>
    </source>
</evidence>
<organism evidence="2 3">
    <name type="scientific">Cryomyces antarcticus</name>
    <dbReference type="NCBI Taxonomy" id="329879"/>
    <lineage>
        <taxon>Eukaryota</taxon>
        <taxon>Fungi</taxon>
        <taxon>Dikarya</taxon>
        <taxon>Ascomycota</taxon>
        <taxon>Pezizomycotina</taxon>
        <taxon>Dothideomycetes</taxon>
        <taxon>Dothideomycetes incertae sedis</taxon>
        <taxon>Cryomyces</taxon>
    </lineage>
</organism>
<accession>A0ABR0LQE6</accession>
<protein>
    <recommendedName>
        <fullName evidence="4">Secreted protein</fullName>
    </recommendedName>
</protein>